<dbReference type="EMBL" id="GGFK01015396">
    <property type="protein sequence ID" value="MBW48717.1"/>
    <property type="molecule type" value="Transcribed_RNA"/>
</dbReference>
<organism evidence="1">
    <name type="scientific">Anopheles triannulatus</name>
    <dbReference type="NCBI Taxonomy" id="58253"/>
    <lineage>
        <taxon>Eukaryota</taxon>
        <taxon>Metazoa</taxon>
        <taxon>Ecdysozoa</taxon>
        <taxon>Arthropoda</taxon>
        <taxon>Hexapoda</taxon>
        <taxon>Insecta</taxon>
        <taxon>Pterygota</taxon>
        <taxon>Neoptera</taxon>
        <taxon>Endopterygota</taxon>
        <taxon>Diptera</taxon>
        <taxon>Nematocera</taxon>
        <taxon>Culicoidea</taxon>
        <taxon>Culicidae</taxon>
        <taxon>Anophelinae</taxon>
        <taxon>Anopheles</taxon>
    </lineage>
</organism>
<protein>
    <submittedName>
        <fullName evidence="1">Putative secreted protein</fullName>
    </submittedName>
</protein>
<reference evidence="1" key="1">
    <citation type="submission" date="2018-01" db="EMBL/GenBank/DDBJ databases">
        <title>An insight into the sialome of Amazonian anophelines.</title>
        <authorList>
            <person name="Ribeiro J.M."/>
            <person name="Scarpassa V."/>
            <person name="Calvo E."/>
        </authorList>
    </citation>
    <scope>NUCLEOTIDE SEQUENCE</scope>
    <source>
        <tissue evidence="1">Salivary glands</tissue>
    </source>
</reference>
<evidence type="ECO:0000313" key="1">
    <source>
        <dbReference type="EMBL" id="MBW48717.1"/>
    </source>
</evidence>
<accession>A0A2M4B6R9</accession>
<dbReference type="AlphaFoldDB" id="A0A2M4B6R9"/>
<proteinExistence type="predicted"/>
<name>A0A2M4B6R9_9DIPT</name>
<sequence length="131" mass="14404">MSPPCRWLWGSLPPSSVVVSPFSVAVPTSGCSFTDVPPLWTKLSISSSSACVFSSWFVKSAMVWRIPVCSASSTPMRLRNRDRSCSKSPWPLDLASRLPHWRCESSSCSCNRCTVSDFSISSASRDFWSSA</sequence>